<dbReference type="KEGG" id="ncc:104966737"/>
<evidence type="ECO:0000313" key="8">
    <source>
        <dbReference type="Proteomes" id="UP000504611"/>
    </source>
</evidence>
<dbReference type="GO" id="GO:0035556">
    <property type="term" value="P:intracellular signal transduction"/>
    <property type="evidence" value="ECO:0007669"/>
    <property type="project" value="InterPro"/>
</dbReference>
<dbReference type="PANTHER" id="PTHR46006">
    <property type="entry name" value="RHO GUANINE NUCLEOTIDE EXCHANGE FACTOR AT 64C, ISOFORM A"/>
    <property type="match status" value="1"/>
</dbReference>
<dbReference type="SUPFAM" id="SSF50729">
    <property type="entry name" value="PH domain-like"/>
    <property type="match status" value="1"/>
</dbReference>
<dbReference type="GO" id="GO:0005737">
    <property type="term" value="C:cytoplasm"/>
    <property type="evidence" value="ECO:0007669"/>
    <property type="project" value="UniProtKB-SubCell"/>
</dbReference>
<dbReference type="Pfam" id="PF00621">
    <property type="entry name" value="RhoGEF"/>
    <property type="match status" value="1"/>
</dbReference>
<feature type="compositionally biased region" description="Basic and acidic residues" evidence="5">
    <location>
        <begin position="458"/>
        <end position="508"/>
    </location>
</feature>
<dbReference type="Gene3D" id="1.20.900.10">
    <property type="entry name" value="Dbl homology (DH) domain"/>
    <property type="match status" value="1"/>
</dbReference>
<dbReference type="OrthoDB" id="2015333at2759"/>
<feature type="domain" description="DH" evidence="7">
    <location>
        <begin position="803"/>
        <end position="996"/>
    </location>
</feature>
<dbReference type="SMART" id="SM00325">
    <property type="entry name" value="RhoGEF"/>
    <property type="match status" value="1"/>
</dbReference>
<dbReference type="PROSITE" id="PS50002">
    <property type="entry name" value="SH3"/>
    <property type="match status" value="2"/>
</dbReference>
<dbReference type="PROSITE" id="PS50010">
    <property type="entry name" value="DH_2"/>
    <property type="match status" value="1"/>
</dbReference>
<evidence type="ECO:0000256" key="3">
    <source>
        <dbReference type="ARBA" id="ARBA00022490"/>
    </source>
</evidence>
<keyword evidence="3" id="KW-0963">Cytoplasm</keyword>
<dbReference type="AlphaFoldDB" id="A0A6I9Q0D2"/>
<dbReference type="InterPro" id="IPR035899">
    <property type="entry name" value="DBL_dom_sf"/>
</dbReference>
<dbReference type="InterPro" id="IPR011993">
    <property type="entry name" value="PH-like_dom_sf"/>
</dbReference>
<reference evidence="9" key="1">
    <citation type="submission" date="2025-08" db="UniProtKB">
        <authorList>
            <consortium name="RefSeq"/>
        </authorList>
    </citation>
    <scope>IDENTIFICATION</scope>
    <source>
        <tissue evidence="9">Muscle</tissue>
    </source>
</reference>
<feature type="compositionally biased region" description="Basic and acidic residues" evidence="5">
    <location>
        <begin position="305"/>
        <end position="394"/>
    </location>
</feature>
<keyword evidence="2 4" id="KW-0728">SH3 domain</keyword>
<feature type="domain" description="SH3" evidence="6">
    <location>
        <begin position="607"/>
        <end position="668"/>
    </location>
</feature>
<evidence type="ECO:0000256" key="2">
    <source>
        <dbReference type="ARBA" id="ARBA00022443"/>
    </source>
</evidence>
<dbReference type="SUPFAM" id="SSF48065">
    <property type="entry name" value="DBL homology domain (DH-domain)"/>
    <property type="match status" value="1"/>
</dbReference>
<feature type="compositionally biased region" description="Basic and acidic residues" evidence="5">
    <location>
        <begin position="402"/>
        <end position="446"/>
    </location>
</feature>
<sequence>MINNNDVHCWIPSSTTDSSLLSIGSLEGDVVSFEDKFKANLERGNAELEKRRQTLLEAERRERERRAQKEREEQEMREREAQEAEERRRKEEERRLERQRELERQKEEERQREIERKEAAQRELERQRKEEWERRQRGELKIKKEQERDDINRLRAKKKSLEMELEAVGNKHRQISDRLRDFHNKKKLQKTELDLTNQRKETRQQDISMLQKELEEFQRKLSQLNPEQRRLTEKLRNMSLNNLPASTVSVLTGGVMEKKGMCLKMREQLGVLEKETAAKLSEMDQYNKDMQELRDSQRKQQAALEKLRSVKEDKRRELSRRKEEEEARKRREEENKQQEEERRQREEEEAQRRIKVEKERQWQEKLKKDEEERQRGIQEEKEAKQREEEQRERQAIIQAAKEQAERELRAKEEAERKRREVEERRKREEEERIKQSERRRQDEERRKLEEERRLLEEERRKLEEEKRQEEKRRKEEEERRQREEERKRLDEERREEDRRREKDEEERRRQRAAVAAVRDAEESRKREDEERRKREDEERRKREDDRRRLQQQEEERRKRRGRRRCLVSSKRAEEEETDIQEKLTALLRGLEERKGGQPRATHHRKSAALTSFKALYPFTARNNEELNFNSEDIIEVDETTEREEGWLFGSRQGKMGWFPESYVERASPSDAANNVAAAAPAPKLALQSQLSNALEAVKAAGTKSAFTPTHSPNPAPSDTQGQLVVGNLLAQALCSWTAKTESHLNFNKDDVIQVLEQQENWWLGELNSERGWFPKSYVTLLGEEESSEPKLLHQSCYPSEVMRQEEKIRLLLVGPYDVTLTLIAYWQIQMTSEEVFQKPMLESGRLNEAEMAMIFVNWKELLACNTKLLKALRVRKKTGGDNMPVQMIGDILAAELSHMQPYIRFCSCQINGATLLQTRIDSEPNFKDFLKKIATDYRCKGMPLSSFLLKPMQRITRYPLHIKNILESTTECHSDRGPLKEALERAEELCQQVNEGVREKENSDRLEWIQNHVQCDGAAENLVFNSLTNCLGPRKLLHSGKMNKVKSNKELWAFLFNDFLLLTHAAKQFTSSGPDKLFSNKNNVQLKMYKPPVLLNEVLVKLPDPSSDEPTFHISHIDKVYILRTDNINER</sequence>
<dbReference type="InterPro" id="IPR001331">
    <property type="entry name" value="GDS_CDC24_CS"/>
</dbReference>
<dbReference type="InterPro" id="IPR001452">
    <property type="entry name" value="SH3_domain"/>
</dbReference>
<dbReference type="PRINTS" id="PR00452">
    <property type="entry name" value="SH3DOMAIN"/>
</dbReference>
<dbReference type="Pfam" id="PF16652">
    <property type="entry name" value="PH_13"/>
    <property type="match status" value="1"/>
</dbReference>
<feature type="region of interest" description="Disordered" evidence="5">
    <location>
        <begin position="59"/>
        <end position="120"/>
    </location>
</feature>
<dbReference type="Pfam" id="PF14604">
    <property type="entry name" value="SH3_9"/>
    <property type="match status" value="1"/>
</dbReference>
<dbReference type="CDD" id="cd00160">
    <property type="entry name" value="RhoGEF"/>
    <property type="match status" value="1"/>
</dbReference>
<proteinExistence type="predicted"/>
<feature type="domain" description="SH3" evidence="6">
    <location>
        <begin position="725"/>
        <end position="783"/>
    </location>
</feature>
<dbReference type="Gene3D" id="2.30.29.30">
    <property type="entry name" value="Pleckstrin-homology domain (PH domain)/Phosphotyrosine-binding domain (PTB)"/>
    <property type="match status" value="1"/>
</dbReference>
<dbReference type="SUPFAM" id="SSF50044">
    <property type="entry name" value="SH3-domain"/>
    <property type="match status" value="2"/>
</dbReference>
<name>A0A6I9Q0D2_9TELE</name>
<protein>
    <submittedName>
        <fullName evidence="9">Intersectin-2-like</fullName>
    </submittedName>
</protein>
<comment type="subcellular location">
    <subcellularLocation>
        <location evidence="1">Cytoplasm</location>
    </subcellularLocation>
</comment>
<feature type="compositionally biased region" description="Basic and acidic residues" evidence="5">
    <location>
        <begin position="518"/>
        <end position="556"/>
    </location>
</feature>
<dbReference type="InterPro" id="IPR001849">
    <property type="entry name" value="PH_domain"/>
</dbReference>
<dbReference type="PANTHER" id="PTHR46006:SF6">
    <property type="entry name" value="INTERSECTIN-2 ISOFORM X1"/>
    <property type="match status" value="1"/>
</dbReference>
<dbReference type="PROSITE" id="PS00741">
    <property type="entry name" value="DH_1"/>
    <property type="match status" value="1"/>
</dbReference>
<dbReference type="Pfam" id="PF07653">
    <property type="entry name" value="SH3_2"/>
    <property type="match status" value="1"/>
</dbReference>
<dbReference type="GO" id="GO:0035025">
    <property type="term" value="P:positive regulation of Rho protein signal transduction"/>
    <property type="evidence" value="ECO:0007669"/>
    <property type="project" value="TreeGrafter"/>
</dbReference>
<dbReference type="GeneID" id="104966737"/>
<organism evidence="8 9">
    <name type="scientific">Notothenia coriiceps</name>
    <name type="common">black rockcod</name>
    <dbReference type="NCBI Taxonomy" id="8208"/>
    <lineage>
        <taxon>Eukaryota</taxon>
        <taxon>Metazoa</taxon>
        <taxon>Chordata</taxon>
        <taxon>Craniata</taxon>
        <taxon>Vertebrata</taxon>
        <taxon>Euteleostomi</taxon>
        <taxon>Actinopterygii</taxon>
        <taxon>Neopterygii</taxon>
        <taxon>Teleostei</taxon>
        <taxon>Neoteleostei</taxon>
        <taxon>Acanthomorphata</taxon>
        <taxon>Eupercaria</taxon>
        <taxon>Perciformes</taxon>
        <taxon>Notothenioidei</taxon>
        <taxon>Nototheniidae</taxon>
        <taxon>Notothenia</taxon>
    </lineage>
</organism>
<dbReference type="RefSeq" id="XP_010794282.1">
    <property type="nucleotide sequence ID" value="XM_010795980.1"/>
</dbReference>
<feature type="region of interest" description="Disordered" evidence="5">
    <location>
        <begin position="291"/>
        <end position="446"/>
    </location>
</feature>
<evidence type="ECO:0000256" key="5">
    <source>
        <dbReference type="SAM" id="MobiDB-lite"/>
    </source>
</evidence>
<evidence type="ECO:0000313" key="9">
    <source>
        <dbReference type="RefSeq" id="XP_010794282.1"/>
    </source>
</evidence>
<accession>A0A6I9Q0D2</accession>
<evidence type="ECO:0000259" key="6">
    <source>
        <dbReference type="PROSITE" id="PS50002"/>
    </source>
</evidence>
<evidence type="ECO:0000256" key="1">
    <source>
        <dbReference type="ARBA" id="ARBA00004496"/>
    </source>
</evidence>
<gene>
    <name evidence="9" type="primary">LOC104966737</name>
</gene>
<evidence type="ECO:0000259" key="7">
    <source>
        <dbReference type="PROSITE" id="PS50010"/>
    </source>
</evidence>
<keyword evidence="8" id="KW-1185">Reference proteome</keyword>
<dbReference type="InterPro" id="IPR036028">
    <property type="entry name" value="SH3-like_dom_sf"/>
</dbReference>
<dbReference type="Gene3D" id="2.30.30.40">
    <property type="entry name" value="SH3 Domains"/>
    <property type="match status" value="2"/>
</dbReference>
<dbReference type="InterPro" id="IPR000219">
    <property type="entry name" value="DH_dom"/>
</dbReference>
<dbReference type="Proteomes" id="UP000504611">
    <property type="component" value="Unplaced"/>
</dbReference>
<dbReference type="GO" id="GO:0005085">
    <property type="term" value="F:guanyl-nucleotide exchange factor activity"/>
    <property type="evidence" value="ECO:0007669"/>
    <property type="project" value="InterPro"/>
</dbReference>
<dbReference type="SMART" id="SM00326">
    <property type="entry name" value="SH3"/>
    <property type="match status" value="2"/>
</dbReference>
<evidence type="ECO:0000256" key="4">
    <source>
        <dbReference type="PROSITE-ProRule" id="PRU00192"/>
    </source>
</evidence>
<feature type="region of interest" description="Disordered" evidence="5">
    <location>
        <begin position="458"/>
        <end position="577"/>
    </location>
</feature>
<dbReference type="FunFam" id="1.20.900.10:FF:000011">
    <property type="entry name" value="Intersectin 1"/>
    <property type="match status" value="1"/>
</dbReference>
<dbReference type="InterPro" id="IPR051480">
    <property type="entry name" value="Endocytic_GEF_Adapter"/>
</dbReference>